<dbReference type="OMA" id="GEMNICT"/>
<name>M7ZM85_TRIUA</name>
<dbReference type="EMBL" id="KD099368">
    <property type="protein sequence ID" value="EMS61222.1"/>
    <property type="molecule type" value="Genomic_DNA"/>
</dbReference>
<gene>
    <name evidence="1" type="ORF">TRIUR3_17437</name>
</gene>
<dbReference type="AlphaFoldDB" id="M7ZM85"/>
<sequence>MDEAEFLLFVILFRENPEKLKLTKVLTEAVKCAQALKTDELIADTRVKEAFAELVNEVYPRLPESLQDQLLVDFKLNILRRAQEKNTPPAELMDGEQKKNFLRKKGARTNTLWIIEKLVLLVGGEMNICTWGFSCFGQGQQQSFSAAQGWALLWSHVEFAWLESGKIVLEIKLSHLNLRCYIQSSDIDVTWVHFRIFSGWSYIRRHIPRKIIIILEGICLIMVMPEVGFRSRKKLYPRKKLMGLTRFENNVVAMVYLTVDVQRKVLSCF</sequence>
<organism evidence="1">
    <name type="scientific">Triticum urartu</name>
    <name type="common">Red wild einkorn</name>
    <name type="synonym">Crithodium urartu</name>
    <dbReference type="NCBI Taxonomy" id="4572"/>
    <lineage>
        <taxon>Eukaryota</taxon>
        <taxon>Viridiplantae</taxon>
        <taxon>Streptophyta</taxon>
        <taxon>Embryophyta</taxon>
        <taxon>Tracheophyta</taxon>
        <taxon>Spermatophyta</taxon>
        <taxon>Magnoliopsida</taxon>
        <taxon>Liliopsida</taxon>
        <taxon>Poales</taxon>
        <taxon>Poaceae</taxon>
        <taxon>BOP clade</taxon>
        <taxon>Pooideae</taxon>
        <taxon>Triticodae</taxon>
        <taxon>Triticeae</taxon>
        <taxon>Triticinae</taxon>
        <taxon>Triticum</taxon>
    </lineage>
</organism>
<proteinExistence type="predicted"/>
<reference evidence="1" key="1">
    <citation type="journal article" date="2013" name="Nature">
        <title>Draft genome of the wheat A-genome progenitor Triticum urartu.</title>
        <authorList>
            <person name="Ling H.Q."/>
            <person name="Zhao S."/>
            <person name="Liu D."/>
            <person name="Wang J."/>
            <person name="Sun H."/>
            <person name="Zhang C."/>
            <person name="Fan H."/>
            <person name="Li D."/>
            <person name="Dong L."/>
            <person name="Tao Y."/>
            <person name="Gao C."/>
            <person name="Wu H."/>
            <person name="Li Y."/>
            <person name="Cui Y."/>
            <person name="Guo X."/>
            <person name="Zheng S."/>
            <person name="Wang B."/>
            <person name="Yu K."/>
            <person name="Liang Q."/>
            <person name="Yang W."/>
            <person name="Lou X."/>
            <person name="Chen J."/>
            <person name="Feng M."/>
            <person name="Jian J."/>
            <person name="Zhang X."/>
            <person name="Luo G."/>
            <person name="Jiang Y."/>
            <person name="Liu J."/>
            <person name="Wang Z."/>
            <person name="Sha Y."/>
            <person name="Zhang B."/>
            <person name="Wu H."/>
            <person name="Tang D."/>
            <person name="Shen Q."/>
            <person name="Xue P."/>
            <person name="Zou S."/>
            <person name="Wang X."/>
            <person name="Liu X."/>
            <person name="Wang F."/>
            <person name="Yang Y."/>
            <person name="An X."/>
            <person name="Dong Z."/>
            <person name="Zhang K."/>
            <person name="Zhang X."/>
            <person name="Luo M.C."/>
            <person name="Dvorak J."/>
            <person name="Tong Y."/>
            <person name="Wang J."/>
            <person name="Yang H."/>
            <person name="Li Z."/>
            <person name="Wang D."/>
            <person name="Zhang A."/>
            <person name="Wang J."/>
        </authorList>
    </citation>
    <scope>NUCLEOTIDE SEQUENCE</scope>
</reference>
<protein>
    <submittedName>
        <fullName evidence="1">Uncharacterized protein</fullName>
    </submittedName>
</protein>
<accession>M7ZM85</accession>
<evidence type="ECO:0000313" key="1">
    <source>
        <dbReference type="EMBL" id="EMS61222.1"/>
    </source>
</evidence>